<feature type="domain" description="Cytochrome b5 heme-binding" evidence="16">
    <location>
        <begin position="354"/>
        <end position="432"/>
    </location>
</feature>
<dbReference type="AlphaFoldDB" id="A0A433DMQ8"/>
<dbReference type="OrthoDB" id="10260134at2759"/>
<dbReference type="Proteomes" id="UP000268093">
    <property type="component" value="Unassembled WGS sequence"/>
</dbReference>
<evidence type="ECO:0000256" key="12">
    <source>
        <dbReference type="ARBA" id="ARBA00023136"/>
    </source>
</evidence>
<dbReference type="PANTHER" id="PTHR11351">
    <property type="entry name" value="ACYL-COA DESATURASE"/>
    <property type="match status" value="1"/>
</dbReference>
<dbReference type="SMART" id="SM01117">
    <property type="entry name" value="Cyt-b5"/>
    <property type="match status" value="1"/>
</dbReference>
<keyword evidence="8 15" id="KW-1133">Transmembrane helix</keyword>
<keyword evidence="4 14" id="KW-0349">Heme</keyword>
<feature type="transmembrane region" description="Helical" evidence="15">
    <location>
        <begin position="74"/>
        <end position="93"/>
    </location>
</feature>
<evidence type="ECO:0000256" key="2">
    <source>
        <dbReference type="ARBA" id="ARBA00009295"/>
    </source>
</evidence>
<dbReference type="PROSITE" id="PS00476">
    <property type="entry name" value="FATTY_ACID_DESATUR_1"/>
    <property type="match status" value="1"/>
</dbReference>
<organism evidence="17 18">
    <name type="scientific">Jimgerdemannia flammicorona</name>
    <dbReference type="NCBI Taxonomy" id="994334"/>
    <lineage>
        <taxon>Eukaryota</taxon>
        <taxon>Fungi</taxon>
        <taxon>Fungi incertae sedis</taxon>
        <taxon>Mucoromycota</taxon>
        <taxon>Mucoromycotina</taxon>
        <taxon>Endogonomycetes</taxon>
        <taxon>Endogonales</taxon>
        <taxon>Endogonaceae</taxon>
        <taxon>Jimgerdemannia</taxon>
    </lineage>
</organism>
<dbReference type="SUPFAM" id="SSF55856">
    <property type="entry name" value="Cytochrome b5-like heme/steroid binding domain"/>
    <property type="match status" value="1"/>
</dbReference>
<dbReference type="GO" id="GO:0005506">
    <property type="term" value="F:iron ion binding"/>
    <property type="evidence" value="ECO:0007669"/>
    <property type="project" value="TreeGrafter"/>
</dbReference>
<keyword evidence="5 15" id="KW-0812">Transmembrane</keyword>
<dbReference type="EMBL" id="RBNI01000201">
    <property type="protein sequence ID" value="RUP52091.1"/>
    <property type="molecule type" value="Genomic_DNA"/>
</dbReference>
<keyword evidence="11 14" id="KW-0443">Lipid metabolism</keyword>
<evidence type="ECO:0000259" key="16">
    <source>
        <dbReference type="PROSITE" id="PS50255"/>
    </source>
</evidence>
<dbReference type="PIRSF" id="PIRSF000345">
    <property type="entry name" value="OLE1"/>
    <property type="match status" value="1"/>
</dbReference>
<keyword evidence="13 14" id="KW-0275">Fatty acid biosynthesis</keyword>
<keyword evidence="14" id="KW-0249">Electron transport</keyword>
<dbReference type="PROSITE" id="PS00191">
    <property type="entry name" value="CYTOCHROME_B5_1"/>
    <property type="match status" value="1"/>
</dbReference>
<comment type="caution">
    <text evidence="17">The sequence shown here is derived from an EMBL/GenBank/DDBJ whole genome shotgun (WGS) entry which is preliminary data.</text>
</comment>
<evidence type="ECO:0000256" key="3">
    <source>
        <dbReference type="ARBA" id="ARBA00022516"/>
    </source>
</evidence>
<dbReference type="Pfam" id="PF00173">
    <property type="entry name" value="Cyt-b5"/>
    <property type="match status" value="1"/>
</dbReference>
<dbReference type="InterPro" id="IPR015876">
    <property type="entry name" value="Acyl-CoA_DS"/>
</dbReference>
<keyword evidence="3 14" id="KW-0444">Lipid biosynthesis</keyword>
<name>A0A433DMQ8_9FUNG</name>
<dbReference type="Pfam" id="PF00487">
    <property type="entry name" value="FA_desaturase"/>
    <property type="match status" value="1"/>
</dbReference>
<dbReference type="InterPro" id="IPR018506">
    <property type="entry name" value="Cyt_B5_heme-BS"/>
</dbReference>
<comment type="similarity">
    <text evidence="2 14">Belongs to the fatty acid desaturase type 1 family.</text>
</comment>
<evidence type="ECO:0000256" key="7">
    <source>
        <dbReference type="ARBA" id="ARBA00022832"/>
    </source>
</evidence>
<dbReference type="InterPro" id="IPR009160">
    <property type="entry name" value="Acyl-CoA_deSatase_haem/ster-bd"/>
</dbReference>
<dbReference type="GO" id="GO:0004768">
    <property type="term" value="F:stearoyl-CoA 9-desaturase activity"/>
    <property type="evidence" value="ECO:0007669"/>
    <property type="project" value="UniProtKB-UniRule"/>
</dbReference>
<evidence type="ECO:0000256" key="13">
    <source>
        <dbReference type="ARBA" id="ARBA00023160"/>
    </source>
</evidence>
<evidence type="ECO:0000256" key="6">
    <source>
        <dbReference type="ARBA" id="ARBA00022723"/>
    </source>
</evidence>
<dbReference type="InterPro" id="IPR001522">
    <property type="entry name" value="FADS-1_CS"/>
</dbReference>
<evidence type="ECO:0000256" key="5">
    <source>
        <dbReference type="ARBA" id="ARBA00022692"/>
    </source>
</evidence>
<dbReference type="PRINTS" id="PR00363">
    <property type="entry name" value="CYTOCHROMEB5"/>
</dbReference>
<proteinExistence type="inferred from homology"/>
<evidence type="ECO:0000313" key="18">
    <source>
        <dbReference type="Proteomes" id="UP000268093"/>
    </source>
</evidence>
<comment type="function">
    <text evidence="14">Stearoyl-CoA desaturase that utilizes O(2) and electrons from reduced cytochrome b5 to introduce the first double bond into saturated fatty acyl-CoA substrates.</text>
</comment>
<evidence type="ECO:0000256" key="11">
    <source>
        <dbReference type="ARBA" id="ARBA00023098"/>
    </source>
</evidence>
<evidence type="ECO:0000256" key="1">
    <source>
        <dbReference type="ARBA" id="ARBA00004141"/>
    </source>
</evidence>
<dbReference type="GO" id="GO:0006636">
    <property type="term" value="P:unsaturated fatty acid biosynthetic process"/>
    <property type="evidence" value="ECO:0007669"/>
    <property type="project" value="UniProtKB-UniRule"/>
</dbReference>
<protein>
    <recommendedName>
        <fullName evidence="14">Acyl-CoA desaturase</fullName>
        <ecNumber evidence="14">1.14.19.1</ecNumber>
    </recommendedName>
</protein>
<comment type="catalytic activity">
    <reaction evidence="14">
        <text>octadecanoyl-CoA + 2 Fe(II)-[cytochrome b5] + O2 + 2 H(+) = (9Z)-octadecenoyl-CoA + 2 Fe(III)-[cytochrome b5] + 2 H2O</text>
        <dbReference type="Rhea" id="RHEA:19721"/>
        <dbReference type="Rhea" id="RHEA-COMP:10438"/>
        <dbReference type="Rhea" id="RHEA-COMP:10439"/>
        <dbReference type="ChEBI" id="CHEBI:15377"/>
        <dbReference type="ChEBI" id="CHEBI:15378"/>
        <dbReference type="ChEBI" id="CHEBI:15379"/>
        <dbReference type="ChEBI" id="CHEBI:29033"/>
        <dbReference type="ChEBI" id="CHEBI:29034"/>
        <dbReference type="ChEBI" id="CHEBI:57387"/>
        <dbReference type="ChEBI" id="CHEBI:57394"/>
        <dbReference type="EC" id="1.14.19.1"/>
    </reaction>
</comment>
<feature type="transmembrane region" description="Helical" evidence="15">
    <location>
        <begin position="43"/>
        <end position="62"/>
    </location>
</feature>
<dbReference type="CDD" id="cd03505">
    <property type="entry name" value="Delta9-FADS-like"/>
    <property type="match status" value="1"/>
</dbReference>
<evidence type="ECO:0000313" key="17">
    <source>
        <dbReference type="EMBL" id="RUP52091.1"/>
    </source>
</evidence>
<evidence type="ECO:0000256" key="15">
    <source>
        <dbReference type="SAM" id="Phobius"/>
    </source>
</evidence>
<dbReference type="PRINTS" id="PR00075">
    <property type="entry name" value="FACDDSATRASE"/>
</dbReference>
<evidence type="ECO:0000256" key="4">
    <source>
        <dbReference type="ARBA" id="ARBA00022617"/>
    </source>
</evidence>
<evidence type="ECO:0000256" key="8">
    <source>
        <dbReference type="ARBA" id="ARBA00022989"/>
    </source>
</evidence>
<dbReference type="GO" id="GO:0005789">
    <property type="term" value="C:endoplasmic reticulum membrane"/>
    <property type="evidence" value="ECO:0007669"/>
    <property type="project" value="TreeGrafter"/>
</dbReference>
<keyword evidence="14" id="KW-0813">Transport</keyword>
<comment type="subcellular location">
    <subcellularLocation>
        <location evidence="1">Membrane</location>
        <topology evidence="1">Multi-pass membrane protein</topology>
    </subcellularLocation>
</comment>
<dbReference type="Gene3D" id="3.10.120.10">
    <property type="entry name" value="Cytochrome b5-like heme/steroid binding domain"/>
    <property type="match status" value="1"/>
</dbReference>
<evidence type="ECO:0000256" key="10">
    <source>
        <dbReference type="ARBA" id="ARBA00023004"/>
    </source>
</evidence>
<evidence type="ECO:0000256" key="14">
    <source>
        <dbReference type="PIRNR" id="PIRNR000345"/>
    </source>
</evidence>
<accession>A0A433DMQ8</accession>
<dbReference type="InterPro" id="IPR005804">
    <property type="entry name" value="FA_desaturase_dom"/>
</dbReference>
<dbReference type="EC" id="1.14.19.1" evidence="14"/>
<keyword evidence="6 14" id="KW-0479">Metal-binding</keyword>
<keyword evidence="18" id="KW-1185">Reference proteome</keyword>
<dbReference type="GO" id="GO:0020037">
    <property type="term" value="F:heme binding"/>
    <property type="evidence" value="ECO:0007669"/>
    <property type="project" value="InterPro"/>
</dbReference>
<comment type="cofactor">
    <cofactor evidence="14">
        <name>Fe(2+)</name>
        <dbReference type="ChEBI" id="CHEBI:29033"/>
    </cofactor>
    <text evidence="14">Expected to bind 2 Fe(2+) ions per subunit.</text>
</comment>
<feature type="transmembrane region" description="Helical" evidence="15">
    <location>
        <begin position="200"/>
        <end position="221"/>
    </location>
</feature>
<keyword evidence="10 14" id="KW-0408">Iron</keyword>
<dbReference type="PANTHER" id="PTHR11351:SF31">
    <property type="entry name" value="DESATURASE 1, ISOFORM A-RELATED"/>
    <property type="match status" value="1"/>
</dbReference>
<dbReference type="PROSITE" id="PS50255">
    <property type="entry name" value="CYTOCHROME_B5_2"/>
    <property type="match status" value="1"/>
</dbReference>
<gene>
    <name evidence="17" type="ORF">BC936DRAFT_141614</name>
</gene>
<evidence type="ECO:0000256" key="9">
    <source>
        <dbReference type="ARBA" id="ARBA00023002"/>
    </source>
</evidence>
<dbReference type="InterPro" id="IPR036400">
    <property type="entry name" value="Cyt_B5-like_heme/steroid_sf"/>
</dbReference>
<keyword evidence="7 14" id="KW-0276">Fatty acid metabolism</keyword>
<keyword evidence="9 14" id="KW-0560">Oxidoreductase</keyword>
<reference evidence="17 18" key="1">
    <citation type="journal article" date="2018" name="New Phytol.">
        <title>Phylogenomics of Endogonaceae and evolution of mycorrhizas within Mucoromycota.</title>
        <authorList>
            <person name="Chang Y."/>
            <person name="Desiro A."/>
            <person name="Na H."/>
            <person name="Sandor L."/>
            <person name="Lipzen A."/>
            <person name="Clum A."/>
            <person name="Barry K."/>
            <person name="Grigoriev I.V."/>
            <person name="Martin F.M."/>
            <person name="Stajich J.E."/>
            <person name="Smith M.E."/>
            <person name="Bonito G."/>
            <person name="Spatafora J.W."/>
        </authorList>
    </citation>
    <scope>NUCLEOTIDE SEQUENCE [LARGE SCALE GENOMIC DNA]</scope>
    <source>
        <strain evidence="17 18">GMNB39</strain>
    </source>
</reference>
<sequence length="455" mass="52425">MSAIATMTFTETEMRKPPAPRTKMPPLFDEPTTVQNWYKHINWTQSILLISTPLAAIYGMATTKLLTPTLIWSIIWYFFTGMGVTAGECHFYFLPNTKLLLVLGYHRHWSHRAYSATLPLKIILALTGAGSIQGSVRWWSRGHRAHHRYTDTDKDPYSAHRGVMFSHIIWMLVNRPKSRIGYADVADLDADPVVKWQHKYYPLVALTMAFVFPTLVAGLGWGDWRGGYFYAGMVRLVFLHHATFCVNSLAHWLGETPFDDHHTPRDHFITAFVTLGEGYHNFHHEFPQDYRNAILFYQYDPTKWFIKALSFIGLAYDLKKFPQNEVVKGQVYMAEKKINKIKEDLNWGVPIHKLPVFTWDEFQELTKQGKQWILIEGVLYDVSKFIDEHPGGPRYIKTAIGKDMTTAFNGAVYNHSNGARNLMSTMRIGVIRGGMEVENMKKDPIEEILDPKEYA</sequence>
<dbReference type="InterPro" id="IPR001199">
    <property type="entry name" value="Cyt_B5-like_heme/steroid-bd"/>
</dbReference>
<keyword evidence="12 15" id="KW-0472">Membrane</keyword>